<dbReference type="InterPro" id="IPR011335">
    <property type="entry name" value="Restrct_endonuc-II-like"/>
</dbReference>
<dbReference type="SUPFAM" id="SSF52980">
    <property type="entry name" value="Restriction endonuclease-like"/>
    <property type="match status" value="1"/>
</dbReference>
<organism evidence="1 2">
    <name type="scientific">Leucobacter komagatae</name>
    <dbReference type="NCBI Taxonomy" id="55969"/>
    <lineage>
        <taxon>Bacteria</taxon>
        <taxon>Bacillati</taxon>
        <taxon>Actinomycetota</taxon>
        <taxon>Actinomycetes</taxon>
        <taxon>Micrococcales</taxon>
        <taxon>Microbacteriaceae</taxon>
        <taxon>Leucobacter</taxon>
    </lineage>
</organism>
<dbReference type="Gene3D" id="3.40.960.10">
    <property type="entry name" value="VSR Endonuclease"/>
    <property type="match status" value="1"/>
</dbReference>
<reference evidence="1 2" key="1">
    <citation type="submission" date="2019-06" db="EMBL/GenBank/DDBJ databases">
        <title>Sequencing the genomes of 1000 actinobacteria strains.</title>
        <authorList>
            <person name="Klenk H.-P."/>
        </authorList>
    </citation>
    <scope>NUCLEOTIDE SEQUENCE [LARGE SCALE GENOMIC DNA]</scope>
    <source>
        <strain evidence="1 2">DSM 8803</strain>
    </source>
</reference>
<dbReference type="AlphaFoldDB" id="A0A542Y2C2"/>
<dbReference type="Proteomes" id="UP000319094">
    <property type="component" value="Unassembled WGS sequence"/>
</dbReference>
<evidence type="ECO:0008006" key="3">
    <source>
        <dbReference type="Google" id="ProtNLM"/>
    </source>
</evidence>
<evidence type="ECO:0000313" key="1">
    <source>
        <dbReference type="EMBL" id="TQL42225.1"/>
    </source>
</evidence>
<keyword evidence="2" id="KW-1185">Reference proteome</keyword>
<name>A0A542Y2C2_9MICO</name>
<gene>
    <name evidence="1" type="ORF">FB468_0208</name>
</gene>
<evidence type="ECO:0000313" key="2">
    <source>
        <dbReference type="Proteomes" id="UP000319094"/>
    </source>
</evidence>
<sequence length="336" mass="37482">MDRRQHPLPATLGNVFTAGAARAAGVDSRRLHGDDVVRIAPGTYARVDGGIAGYPPGQDSGRQPHPHERWRQSIALRATKLREVMKPHAFFSHHTAAVLWRLPVAPPLGDAQLRVDVASCEGKRSHELCGVKYRTLSPRQVRVVVLRGIPVVDPATTWAQLSPGLPRSDAVALGDAVLRHPRYPGTSRYKRDALATLPQLEQAATTPYRRGGHSLRETLPALTHQSASPPESHIRVLLEAWGAPRPMLDYDVYSPDGRLLGCSEFAYPHLRLAIEYEGEHHFSLANQFVRDVEKYQAYAEHGWRVLRVTSSLLYRQPLELKRQLFAALSQRREVSS</sequence>
<accession>A0A542Y2C2</accession>
<protein>
    <recommendedName>
        <fullName evidence="3">DUF559 domain-containing protein</fullName>
    </recommendedName>
</protein>
<dbReference type="EMBL" id="VFON01000001">
    <property type="protein sequence ID" value="TQL42225.1"/>
    <property type="molecule type" value="Genomic_DNA"/>
</dbReference>
<proteinExistence type="predicted"/>
<comment type="caution">
    <text evidence="1">The sequence shown here is derived from an EMBL/GenBank/DDBJ whole genome shotgun (WGS) entry which is preliminary data.</text>
</comment>
<dbReference type="RefSeq" id="WP_141885713.1">
    <property type="nucleotide sequence ID" value="NZ_BAAAUY010000023.1"/>
</dbReference>
<dbReference type="OrthoDB" id="3173471at2"/>